<dbReference type="Pfam" id="PF00456">
    <property type="entry name" value="Transketolase_N"/>
    <property type="match status" value="1"/>
</dbReference>
<dbReference type="InterPro" id="IPR055152">
    <property type="entry name" value="Transketolase-like_C_2"/>
</dbReference>
<evidence type="ECO:0000256" key="6">
    <source>
        <dbReference type="ARBA" id="ARBA00002931"/>
    </source>
</evidence>
<dbReference type="Gene3D" id="3.40.50.920">
    <property type="match status" value="1"/>
</dbReference>
<evidence type="ECO:0000313" key="18">
    <source>
        <dbReference type="Proteomes" id="UP000216943"/>
    </source>
</evidence>
<evidence type="ECO:0000256" key="12">
    <source>
        <dbReference type="ARBA" id="ARBA00022837"/>
    </source>
</evidence>
<dbReference type="InterPro" id="IPR005474">
    <property type="entry name" value="Transketolase_N"/>
</dbReference>
<dbReference type="CDD" id="cd02012">
    <property type="entry name" value="TPP_TK"/>
    <property type="match status" value="1"/>
</dbReference>
<evidence type="ECO:0000256" key="7">
    <source>
        <dbReference type="ARBA" id="ARBA00007131"/>
    </source>
</evidence>
<evidence type="ECO:0000313" key="17">
    <source>
        <dbReference type="EMBL" id="PAK21711.1"/>
    </source>
</evidence>
<keyword evidence="13" id="KW-0460">Magnesium</keyword>
<evidence type="ECO:0000256" key="13">
    <source>
        <dbReference type="ARBA" id="ARBA00022842"/>
    </source>
</evidence>
<evidence type="ECO:0000256" key="1">
    <source>
        <dbReference type="ARBA" id="ARBA00001913"/>
    </source>
</evidence>
<dbReference type="EMBL" id="NQNY01000002">
    <property type="protein sequence ID" value="PAK21711.1"/>
    <property type="molecule type" value="Genomic_DNA"/>
</dbReference>
<dbReference type="CDD" id="cd07033">
    <property type="entry name" value="TPP_PYR_DXS_TK_like"/>
    <property type="match status" value="1"/>
</dbReference>
<evidence type="ECO:0000256" key="3">
    <source>
        <dbReference type="ARBA" id="ARBA00001941"/>
    </source>
</evidence>
<comment type="subunit">
    <text evidence="8">Homodimer.</text>
</comment>
<reference evidence="18" key="1">
    <citation type="submission" date="2017-08" db="EMBL/GenBank/DDBJ databases">
        <authorList>
            <person name="Alvarez-Ponce D."/>
            <person name="Weitzman C.L."/>
            <person name="Tillett R.L."/>
            <person name="Sandmeier F.C."/>
            <person name="Tracy C.R."/>
        </authorList>
    </citation>
    <scope>NUCLEOTIDE SEQUENCE [LARGE SCALE GENOMIC DNA]</scope>
    <source>
        <strain evidence="18">723</strain>
    </source>
</reference>
<feature type="domain" description="Transketolase-like pyrimidine-binding" evidence="16">
    <location>
        <begin position="327"/>
        <end position="496"/>
    </location>
</feature>
<evidence type="ECO:0000256" key="14">
    <source>
        <dbReference type="ARBA" id="ARBA00023052"/>
    </source>
</evidence>
<evidence type="ECO:0000256" key="5">
    <source>
        <dbReference type="ARBA" id="ARBA00001964"/>
    </source>
</evidence>
<dbReference type="OrthoDB" id="8732661at2"/>
<dbReference type="AlphaFoldDB" id="A0A269TJY5"/>
<comment type="function">
    <text evidence="6">Catalyzes the transfer of a two-carbon ketol group from a ketose donor to an aldose acceptor, via a covalent intermediate with the cofactor thiamine pyrophosphate.</text>
</comment>
<dbReference type="Gene3D" id="3.40.50.970">
    <property type="match status" value="2"/>
</dbReference>
<evidence type="ECO:0000256" key="2">
    <source>
        <dbReference type="ARBA" id="ARBA00001936"/>
    </source>
</evidence>
<dbReference type="InterPro" id="IPR020826">
    <property type="entry name" value="Transketolase_BS"/>
</dbReference>
<organism evidence="17 18">
    <name type="scientific">Mycoplasmopsis agassizii</name>
    <dbReference type="NCBI Taxonomy" id="33922"/>
    <lineage>
        <taxon>Bacteria</taxon>
        <taxon>Bacillati</taxon>
        <taxon>Mycoplasmatota</taxon>
        <taxon>Mycoplasmoidales</taxon>
        <taxon>Metamycoplasmataceae</taxon>
        <taxon>Mycoplasmopsis</taxon>
    </lineage>
</organism>
<evidence type="ECO:0000256" key="4">
    <source>
        <dbReference type="ARBA" id="ARBA00001946"/>
    </source>
</evidence>
<dbReference type="SMART" id="SM00861">
    <property type="entry name" value="Transket_pyr"/>
    <property type="match status" value="1"/>
</dbReference>
<comment type="cofactor">
    <cofactor evidence="1">
        <name>Ca(2+)</name>
        <dbReference type="ChEBI" id="CHEBI:29108"/>
    </cofactor>
</comment>
<dbReference type="InterPro" id="IPR009014">
    <property type="entry name" value="Transketo_C/PFOR_II"/>
</dbReference>
<evidence type="ECO:0000256" key="10">
    <source>
        <dbReference type="ARBA" id="ARBA00022679"/>
    </source>
</evidence>
<dbReference type="SUPFAM" id="SSF52518">
    <property type="entry name" value="Thiamin diphosphate-binding fold (THDP-binding)"/>
    <property type="match status" value="2"/>
</dbReference>
<dbReference type="PROSITE" id="PS00802">
    <property type="entry name" value="TRANSKETOLASE_2"/>
    <property type="match status" value="1"/>
</dbReference>
<dbReference type="SUPFAM" id="SSF52922">
    <property type="entry name" value="TK C-terminal domain-like"/>
    <property type="match status" value="1"/>
</dbReference>
<comment type="similarity">
    <text evidence="7">Belongs to the transketolase family.</text>
</comment>
<dbReference type="InterPro" id="IPR029061">
    <property type="entry name" value="THDP-binding"/>
</dbReference>
<dbReference type="PANTHER" id="PTHR43522:SF2">
    <property type="entry name" value="TRANSKETOLASE 1-RELATED"/>
    <property type="match status" value="1"/>
</dbReference>
<keyword evidence="12" id="KW-0106">Calcium</keyword>
<comment type="cofactor">
    <cofactor evidence="2">
        <name>Mn(2+)</name>
        <dbReference type="ChEBI" id="CHEBI:29035"/>
    </cofactor>
</comment>
<name>A0A269TJY5_9BACT</name>
<evidence type="ECO:0000256" key="15">
    <source>
        <dbReference type="ARBA" id="ARBA00049473"/>
    </source>
</evidence>
<comment type="catalytic activity">
    <reaction evidence="15">
        <text>D-sedoheptulose 7-phosphate + D-glyceraldehyde 3-phosphate = aldehydo-D-ribose 5-phosphate + D-xylulose 5-phosphate</text>
        <dbReference type="Rhea" id="RHEA:10508"/>
        <dbReference type="ChEBI" id="CHEBI:57483"/>
        <dbReference type="ChEBI" id="CHEBI:57737"/>
        <dbReference type="ChEBI" id="CHEBI:58273"/>
        <dbReference type="ChEBI" id="CHEBI:59776"/>
        <dbReference type="EC" id="2.2.1.1"/>
    </reaction>
</comment>
<dbReference type="GO" id="GO:0046872">
    <property type="term" value="F:metal ion binding"/>
    <property type="evidence" value="ECO:0007669"/>
    <property type="project" value="UniProtKB-KW"/>
</dbReference>
<keyword evidence="10" id="KW-0808">Transferase</keyword>
<comment type="caution">
    <text evidence="17">The sequence shown here is derived from an EMBL/GenBank/DDBJ whole genome shotgun (WGS) entry which is preliminary data.</text>
</comment>
<dbReference type="RefSeq" id="WP_095334543.1">
    <property type="nucleotide sequence ID" value="NZ_NQNY01000002.1"/>
</dbReference>
<protein>
    <recommendedName>
        <fullName evidence="9">transketolase</fullName>
        <ecNumber evidence="9">2.2.1.1</ecNumber>
    </recommendedName>
</protein>
<dbReference type="FunFam" id="3.40.50.970:FF:000045">
    <property type="entry name" value="Transketolase"/>
    <property type="match status" value="1"/>
</dbReference>
<accession>A0A269TJY5</accession>
<dbReference type="GO" id="GO:0005829">
    <property type="term" value="C:cytosol"/>
    <property type="evidence" value="ECO:0007669"/>
    <property type="project" value="TreeGrafter"/>
</dbReference>
<dbReference type="Proteomes" id="UP000216943">
    <property type="component" value="Unassembled WGS sequence"/>
</dbReference>
<dbReference type="Pfam" id="PF22613">
    <property type="entry name" value="Transketolase_C_1"/>
    <property type="match status" value="1"/>
</dbReference>
<proteinExistence type="inferred from homology"/>
<comment type="cofactor">
    <cofactor evidence="5">
        <name>thiamine diphosphate</name>
        <dbReference type="ChEBI" id="CHEBI:58937"/>
    </cofactor>
</comment>
<dbReference type="PANTHER" id="PTHR43522">
    <property type="entry name" value="TRANSKETOLASE"/>
    <property type="match status" value="1"/>
</dbReference>
<dbReference type="GO" id="GO:0004802">
    <property type="term" value="F:transketolase activity"/>
    <property type="evidence" value="ECO:0007669"/>
    <property type="project" value="UniProtKB-EC"/>
</dbReference>
<comment type="cofactor">
    <cofactor evidence="3">
        <name>Co(2+)</name>
        <dbReference type="ChEBI" id="CHEBI:48828"/>
    </cofactor>
</comment>
<dbReference type="InterPro" id="IPR033247">
    <property type="entry name" value="Transketolase_fam"/>
</dbReference>
<dbReference type="EC" id="2.2.1.1" evidence="9"/>
<gene>
    <name evidence="17" type="ORF">CJJ23_01075</name>
</gene>
<dbReference type="Pfam" id="PF02779">
    <property type="entry name" value="Transket_pyr"/>
    <property type="match status" value="1"/>
</dbReference>
<dbReference type="InterPro" id="IPR005475">
    <property type="entry name" value="Transketolase-like_Pyr-bd"/>
</dbReference>
<keyword evidence="11" id="KW-0479">Metal-binding</keyword>
<keyword evidence="14" id="KW-0786">Thiamine pyrophosphate</keyword>
<evidence type="ECO:0000256" key="11">
    <source>
        <dbReference type="ARBA" id="ARBA00022723"/>
    </source>
</evidence>
<evidence type="ECO:0000256" key="9">
    <source>
        <dbReference type="ARBA" id="ARBA00013152"/>
    </source>
</evidence>
<sequence length="618" mass="68752">MIKSLDDLSIKTLKMNGVAAVNKANSGHPGIVLGAATMMHTLYTRHLNFDPINPNWINRDRFILSAGHGSALLYSQLRLIGILKEKDLRNFRQFNSLTPGHPEFGHTIGVEATTGPLGQGLAMAVGMAIAQAHLQSKFAEVNHYVYTIVGDGDLQEGISYEAMAIAGHLKLNHLVIMHDNNDVQLDTMVNKTNTEELQKRVEAAGFYFQLVNENTVEAIDNALKNAKTQTDKPSFISVKTIIGEGSSKQGTTSVHGSPLGNDIDQLAKNLKWNDDYFAVPELVERFYSEWRKKQNQNFKEWKASSKLQAYLKTEIEFNVDETIKQDQASRNSVGQILNHLAKLNKQMIGGSADLSVSTKVAGLDGDFSESNYQGRNILFGVREMAMAAIANGIALHSNFRPFVSTFLVFSDYLKGAMRLSSLMKLPVLYIFSHDSIFVGEDGPTHQPIEQLASIRSIPGMVLFRPADEKEAWGSFKYYLENKAPVTIVTTRQNLKTLENTSIDRVSNGAYLLRKGQKWTLIASGSEVESALKIAEEFDFSCYSVPSMDLVTKKPSWIEEFAISVEAGVTFGWDRLARYNIGINTFGLSAPGESVYEHFGLDHKNLRTKVMHIMQKNNK</sequence>
<evidence type="ECO:0000256" key="8">
    <source>
        <dbReference type="ARBA" id="ARBA00011738"/>
    </source>
</evidence>
<comment type="cofactor">
    <cofactor evidence="4">
        <name>Mg(2+)</name>
        <dbReference type="ChEBI" id="CHEBI:18420"/>
    </cofactor>
</comment>
<dbReference type="NCBIfam" id="NF004558">
    <property type="entry name" value="PRK05899.2-4"/>
    <property type="match status" value="1"/>
</dbReference>
<dbReference type="GO" id="GO:0006098">
    <property type="term" value="P:pentose-phosphate shunt"/>
    <property type="evidence" value="ECO:0007669"/>
    <property type="project" value="TreeGrafter"/>
</dbReference>
<evidence type="ECO:0000259" key="16">
    <source>
        <dbReference type="SMART" id="SM00861"/>
    </source>
</evidence>